<dbReference type="GO" id="GO:0005634">
    <property type="term" value="C:nucleus"/>
    <property type="evidence" value="ECO:0007669"/>
    <property type="project" value="InterPro"/>
</dbReference>
<protein>
    <recommendedName>
        <fullName evidence="2">separase</fullName>
        <ecNumber evidence="2">3.4.22.49</ecNumber>
    </recommendedName>
</protein>
<reference evidence="6 7" key="1">
    <citation type="submission" date="2018-12" db="EMBL/GenBank/DDBJ databases">
        <authorList>
            <person name="Tiukova I."/>
            <person name="Dainat J."/>
        </authorList>
    </citation>
    <scope>NUCLEOTIDE SEQUENCE [LARGE SCALE GENOMIC DNA]</scope>
</reference>
<dbReference type="GO" id="GO:0072686">
    <property type="term" value="C:mitotic spindle"/>
    <property type="evidence" value="ECO:0007669"/>
    <property type="project" value="TreeGrafter"/>
</dbReference>
<dbReference type="STRING" id="13370.A0A448YIT8"/>
<dbReference type="GO" id="GO:0051307">
    <property type="term" value="P:meiotic chromosome separation"/>
    <property type="evidence" value="ECO:0007669"/>
    <property type="project" value="TreeGrafter"/>
</dbReference>
<proteinExistence type="predicted"/>
<dbReference type="GO" id="GO:0004197">
    <property type="term" value="F:cysteine-type endopeptidase activity"/>
    <property type="evidence" value="ECO:0007669"/>
    <property type="project" value="InterPro"/>
</dbReference>
<evidence type="ECO:0000259" key="5">
    <source>
        <dbReference type="PROSITE" id="PS51700"/>
    </source>
</evidence>
<evidence type="ECO:0000256" key="3">
    <source>
        <dbReference type="ARBA" id="ARBA00022801"/>
    </source>
</evidence>
<dbReference type="InterPro" id="IPR030397">
    <property type="entry name" value="SEPARIN_core_dom"/>
</dbReference>
<dbReference type="EC" id="3.4.22.49" evidence="2"/>
<dbReference type="OrthoDB" id="10255632at2759"/>
<dbReference type="PROSITE" id="PS51700">
    <property type="entry name" value="SEPARIN"/>
    <property type="match status" value="1"/>
</dbReference>
<feature type="domain" description="Peptidase C50" evidence="5">
    <location>
        <begin position="1259"/>
        <end position="1354"/>
    </location>
</feature>
<dbReference type="Pfam" id="PF03568">
    <property type="entry name" value="Separin_C"/>
    <property type="match status" value="1"/>
</dbReference>
<sequence>MFLLRCILYNARCGGTDSELLEQAKSVLNANFKEPGTSRLVSLIFEAYKENSLQTDQLRRVCRFIPQGFLEISAELDGDSDSSTGSTALTDLSNGMEVAQFSEFSRMLSVCGDWSLLDSFPFNRGLFNSMKECDFDDTDCQRMILATLSFVKRAVEGSPQTSLRKVMHTLDFILIRIKSMNAVSHGDFLIKGLDRLFGILIRRNQQKRVRNISNLLFHFGGKLLKANLDCALRFWVRYTEVEAEIIMNCEDESARKMSSSALRNRCERIANLLLETKNYEESAAFLSKIFNEVDIPVPGSGSVLTYEQMVKDDLLVALKITSKLILNSQCPDLLLLLSKRESFVVVISLQVCGLLTTSKHTASQKLVSRIIVLLKNELHDNGLFLYFLSRISFIIEFTMTFKSMGDLQIESSSAVYPIKDVIMAHIYVLQSDSFAGQPDEALSGAYSCLINYCKVGQVNSLIEDYEVDVITCAAEVFGYHNLYAHAVCFLRPFLEERKLTMSGPHAKQIALELAESYTYLRQPSHLLALSEFFSPMQDMHSSRYILLKSKLNLGGTEDFDLLLQEVKANEKYSIAKQTNKYSLVELIFFLSELSQVSALVDRDDSKYVQSILSSKRAIRLLQSILKNFMLPSDSTPGLKLNFKILMRYRFSKSMLECYEGLMGTLRHTGMGKEFDYYMKEFWSFTSSQPSAYVRSRYLFQFALYNTELSNLNEARQFLDLAEQEFEGFRFTDMILALKRLAANEVYFELLGDKRTFMQLVNKYDRYAKCLLGTLSLPQSTDMIAGHDLGAVYDYKNDAELLTKDWMACQVRRSMSKMWEPSSSPLPMENRLFKVTSSFRVCHDSIINDPVFGGPRDSIISYPLSCIPERKGMGSFYDELAQSAKDLSLLGSKLCSLSVNDQREIIEKFASCLFDMTPIANCLDVGAFFEKWEKLADAYEWLPFQLERTLSRAQEDSRVVLPQAPVLDVEYNSQLDGEEVLNLLPSGWIVIGISSSDEGLLLTKIDPQYSRLAVYKLPFDRKVGHDSLSVHDAVERFEEIIKKSDDTTQYEVTSNIKSKEEKAQWWALRKELDKELGLLLEEMESSLFGGFSALFGTRRFGRDEVLKFKAGFISIVRSHLPQAKSSNVGKVLGRLQRLPLQFFEPFLNILRNDEPLIEDLLFFVLDAASRYGKDIAYDEVDVHGICKDISEILSCIPSFSSSSSTSVEHIVLVISGECIKLPWESIPCLQGKSVSRMPSLGLLAEYLCKFKGLINTGVTPGNGFYVLNPAGDLNKTESRFRSKFEAMAGWSGISGRKPAESEILNGLQESDLYFYAGHGGGEQYVRSKSIRAASRLPPSLLMGCSSGYLRLNGIFHPYGIVYHYLTAKCPMVLVNLWDVTDKDIDKFTLSTLEKWGLFVDYDSVETLDEDPDVLTLCNCVAKSRDVCKLRYLNGAAPVVYGLPLKLKSNE</sequence>
<dbReference type="GO" id="GO:0006508">
    <property type="term" value="P:proteolysis"/>
    <property type="evidence" value="ECO:0007669"/>
    <property type="project" value="InterPro"/>
</dbReference>
<dbReference type="GO" id="GO:0044732">
    <property type="term" value="C:mitotic spindle pole body"/>
    <property type="evidence" value="ECO:0007669"/>
    <property type="project" value="TreeGrafter"/>
</dbReference>
<evidence type="ECO:0000256" key="2">
    <source>
        <dbReference type="ARBA" id="ARBA00012489"/>
    </source>
</evidence>
<name>A0A448YIT8_BRENA</name>
<dbReference type="PANTHER" id="PTHR12792:SF0">
    <property type="entry name" value="SEPARIN"/>
    <property type="match status" value="1"/>
</dbReference>
<dbReference type="PANTHER" id="PTHR12792">
    <property type="entry name" value="EXTRA SPINDLE POLES 1-RELATED"/>
    <property type="match status" value="1"/>
</dbReference>
<keyword evidence="3" id="KW-0378">Hydrolase</keyword>
<evidence type="ECO:0000256" key="1">
    <source>
        <dbReference type="ARBA" id="ARBA00000451"/>
    </source>
</evidence>
<dbReference type="Proteomes" id="UP000290900">
    <property type="component" value="Unassembled WGS sequence"/>
</dbReference>
<accession>A0A448YIT8</accession>
<evidence type="ECO:0000256" key="4">
    <source>
        <dbReference type="ARBA" id="ARBA00022829"/>
    </source>
</evidence>
<organism evidence="6 7">
    <name type="scientific">Brettanomyces naardenensis</name>
    <name type="common">Yeast</name>
    <dbReference type="NCBI Taxonomy" id="13370"/>
    <lineage>
        <taxon>Eukaryota</taxon>
        <taxon>Fungi</taxon>
        <taxon>Dikarya</taxon>
        <taxon>Ascomycota</taxon>
        <taxon>Saccharomycotina</taxon>
        <taxon>Pichiomycetes</taxon>
        <taxon>Pichiales</taxon>
        <taxon>Pichiaceae</taxon>
        <taxon>Brettanomyces</taxon>
    </lineage>
</organism>
<comment type="catalytic activity">
    <reaction evidence="1">
        <text>All bonds known to be hydrolyzed by this endopeptidase have arginine in P1 and an acidic residue in P4. P6 is often occupied by an acidic residue or by a hydroxy-amino-acid residue, the phosphorylation of which enhances cleavage.</text>
        <dbReference type="EC" id="3.4.22.49"/>
    </reaction>
</comment>
<keyword evidence="7" id="KW-1185">Reference proteome</keyword>
<dbReference type="InParanoid" id="A0A448YIT8"/>
<dbReference type="EMBL" id="CAACVR010000007">
    <property type="protein sequence ID" value="VEU20801.1"/>
    <property type="molecule type" value="Genomic_DNA"/>
</dbReference>
<evidence type="ECO:0000313" key="7">
    <source>
        <dbReference type="Proteomes" id="UP000290900"/>
    </source>
</evidence>
<dbReference type="InterPro" id="IPR005314">
    <property type="entry name" value="Peptidase_C50"/>
</dbReference>
<dbReference type="GO" id="GO:0005737">
    <property type="term" value="C:cytoplasm"/>
    <property type="evidence" value="ECO:0007669"/>
    <property type="project" value="TreeGrafter"/>
</dbReference>
<gene>
    <name evidence="6" type="ORF">BRENAR_LOCUS1536</name>
</gene>
<evidence type="ECO:0000313" key="6">
    <source>
        <dbReference type="EMBL" id="VEU20801.1"/>
    </source>
</evidence>
<keyword evidence="4" id="KW-0159">Chromosome partition</keyword>